<evidence type="ECO:0000256" key="3">
    <source>
        <dbReference type="ARBA" id="ARBA00022771"/>
    </source>
</evidence>
<dbReference type="Gene3D" id="3.30.160.60">
    <property type="entry name" value="Classic Zinc Finger"/>
    <property type="match status" value="3"/>
</dbReference>
<dbReference type="SMART" id="SM00355">
    <property type="entry name" value="ZnF_C2H2"/>
    <property type="match status" value="2"/>
</dbReference>
<dbReference type="Pfam" id="PF00096">
    <property type="entry name" value="zf-C2H2"/>
    <property type="match status" value="2"/>
</dbReference>
<dbReference type="FunFam" id="3.30.160.60:FF:002343">
    <property type="entry name" value="Zinc finger protein 33A"/>
    <property type="match status" value="1"/>
</dbReference>
<dbReference type="FunFam" id="3.30.160.60:FF:000358">
    <property type="entry name" value="zinc finger protein 24"/>
    <property type="match status" value="1"/>
</dbReference>
<organism evidence="9 10">
    <name type="scientific">Accipiter nisus</name>
    <name type="common">Eurasian sparrowhawk</name>
    <dbReference type="NCBI Taxonomy" id="211598"/>
    <lineage>
        <taxon>Eukaryota</taxon>
        <taxon>Metazoa</taxon>
        <taxon>Chordata</taxon>
        <taxon>Craniata</taxon>
        <taxon>Vertebrata</taxon>
        <taxon>Euteleostomi</taxon>
        <taxon>Archelosauria</taxon>
        <taxon>Archosauria</taxon>
        <taxon>Dinosauria</taxon>
        <taxon>Saurischia</taxon>
        <taxon>Theropoda</taxon>
        <taxon>Coelurosauria</taxon>
        <taxon>Aves</taxon>
        <taxon>Neognathae</taxon>
        <taxon>Neoaves</taxon>
        <taxon>Telluraves</taxon>
        <taxon>Accipitrimorphae</taxon>
        <taxon>Accipitriformes</taxon>
        <taxon>Accipitridae</taxon>
        <taxon>Accipitrinae</taxon>
        <taxon>Accipiter</taxon>
    </lineage>
</organism>
<evidence type="ECO:0000313" key="9">
    <source>
        <dbReference type="Ensembl" id="ENSANIP00000015306.1"/>
    </source>
</evidence>
<evidence type="ECO:0000256" key="2">
    <source>
        <dbReference type="ARBA" id="ARBA00022737"/>
    </source>
</evidence>
<keyword evidence="5" id="KW-0539">Nucleus</keyword>
<dbReference type="PROSITE" id="PS50157">
    <property type="entry name" value="ZINC_FINGER_C2H2_2"/>
    <property type="match status" value="3"/>
</dbReference>
<protein>
    <recommendedName>
        <fullName evidence="8">C2H2-type domain-containing protein</fullName>
    </recommendedName>
</protein>
<feature type="domain" description="C2H2-type" evidence="8">
    <location>
        <begin position="44"/>
        <end position="71"/>
    </location>
</feature>
<dbReference type="PROSITE" id="PS00028">
    <property type="entry name" value="ZINC_FINGER_C2H2_1"/>
    <property type="match status" value="1"/>
</dbReference>
<dbReference type="SUPFAM" id="SSF57667">
    <property type="entry name" value="beta-beta-alpha zinc fingers"/>
    <property type="match status" value="1"/>
</dbReference>
<dbReference type="InterPro" id="IPR013087">
    <property type="entry name" value="Znf_C2H2_type"/>
</dbReference>
<keyword evidence="4" id="KW-0862">Zinc</keyword>
<evidence type="ECO:0000313" key="10">
    <source>
        <dbReference type="Proteomes" id="UP000694541"/>
    </source>
</evidence>
<dbReference type="Proteomes" id="UP000694541">
    <property type="component" value="Unplaced"/>
</dbReference>
<evidence type="ECO:0000256" key="6">
    <source>
        <dbReference type="PROSITE-ProRule" id="PRU00042"/>
    </source>
</evidence>
<dbReference type="GO" id="GO:0008270">
    <property type="term" value="F:zinc ion binding"/>
    <property type="evidence" value="ECO:0007669"/>
    <property type="project" value="UniProtKB-KW"/>
</dbReference>
<keyword evidence="2" id="KW-0677">Repeat</keyword>
<evidence type="ECO:0000256" key="7">
    <source>
        <dbReference type="SAM" id="MobiDB-lite"/>
    </source>
</evidence>
<dbReference type="PANTHER" id="PTHR23235">
    <property type="entry name" value="KRUEPPEL-LIKE TRANSCRIPTION FACTOR"/>
    <property type="match status" value="1"/>
</dbReference>
<keyword evidence="3 6" id="KW-0863">Zinc-finger</keyword>
<dbReference type="InterPro" id="IPR036236">
    <property type="entry name" value="Znf_C2H2_sf"/>
</dbReference>
<accession>A0A8B9N7Y4</accession>
<dbReference type="AlphaFoldDB" id="A0A8B9N7Y4"/>
<evidence type="ECO:0000259" key="8">
    <source>
        <dbReference type="PROSITE" id="PS50157"/>
    </source>
</evidence>
<dbReference type="PANTHER" id="PTHR23235:SF142">
    <property type="entry name" value="ZINC FINGER PROTEIN 384"/>
    <property type="match status" value="1"/>
</dbReference>
<feature type="compositionally biased region" description="Pro residues" evidence="7">
    <location>
        <begin position="99"/>
        <end position="111"/>
    </location>
</feature>
<evidence type="ECO:0000256" key="5">
    <source>
        <dbReference type="ARBA" id="ARBA00023242"/>
    </source>
</evidence>
<dbReference type="Ensembl" id="ENSANIT00000015835.1">
    <property type="protein sequence ID" value="ENSANIP00000015306.1"/>
    <property type="gene ID" value="ENSANIG00000010401.1"/>
</dbReference>
<feature type="domain" description="C2H2-type" evidence="8">
    <location>
        <begin position="72"/>
        <end position="87"/>
    </location>
</feature>
<keyword evidence="10" id="KW-1185">Reference proteome</keyword>
<dbReference type="GO" id="GO:0000981">
    <property type="term" value="F:DNA-binding transcription factor activity, RNA polymerase II-specific"/>
    <property type="evidence" value="ECO:0007669"/>
    <property type="project" value="TreeGrafter"/>
</dbReference>
<evidence type="ECO:0000256" key="1">
    <source>
        <dbReference type="ARBA" id="ARBA00022723"/>
    </source>
</evidence>
<feature type="region of interest" description="Disordered" evidence="7">
    <location>
        <begin position="88"/>
        <end position="111"/>
    </location>
</feature>
<evidence type="ECO:0000256" key="4">
    <source>
        <dbReference type="ARBA" id="ARBA00022833"/>
    </source>
</evidence>
<proteinExistence type="predicted"/>
<reference evidence="9" key="1">
    <citation type="submission" date="2025-08" db="UniProtKB">
        <authorList>
            <consortium name="Ensembl"/>
        </authorList>
    </citation>
    <scope>IDENTIFICATION</scope>
</reference>
<keyword evidence="1" id="KW-0479">Metal-binding</keyword>
<reference evidence="9" key="2">
    <citation type="submission" date="2025-09" db="UniProtKB">
        <authorList>
            <consortium name="Ensembl"/>
        </authorList>
    </citation>
    <scope>IDENTIFICATION</scope>
</reference>
<feature type="domain" description="C2H2-type" evidence="8">
    <location>
        <begin position="25"/>
        <end position="43"/>
    </location>
</feature>
<sequence length="111" mass="11873">MAPPSKSGGLGVPPAHRRPYGCYDFADSSTLISHQRTHTGERPYACPDCGKSFTESSTLITHHRIHTGEKPYTCSDCGKSFSQSSNLHPVGCRAARGPPDLPKLPPPPTSS</sequence>
<name>A0A8B9N7Y4_9AVES</name>
<dbReference type="GO" id="GO:0000978">
    <property type="term" value="F:RNA polymerase II cis-regulatory region sequence-specific DNA binding"/>
    <property type="evidence" value="ECO:0007669"/>
    <property type="project" value="TreeGrafter"/>
</dbReference>